<proteinExistence type="predicted"/>
<comment type="caution">
    <text evidence="2">The sequence shown here is derived from an EMBL/GenBank/DDBJ whole genome shotgun (WGS) entry which is preliminary data.</text>
</comment>
<gene>
    <name evidence="2" type="ORF">H5V45_07400</name>
</gene>
<keyword evidence="3" id="KW-1185">Reference proteome</keyword>
<sequence length="100" mass="10900">MSESETPAAWHLMGAYLNQDWSDDFEDEWAAVDAFVAESPSIAPLLPAEIDSVLASVTSEGGLEAWITEQGASYRPVPGATYRAFLETVSERVRRATLHG</sequence>
<name>A0A7X0RF49_9ACTN</name>
<evidence type="ECO:0000313" key="3">
    <source>
        <dbReference type="Proteomes" id="UP000523955"/>
    </source>
</evidence>
<dbReference type="Proteomes" id="UP000523955">
    <property type="component" value="Unassembled WGS sequence"/>
</dbReference>
<dbReference type="EMBL" id="JACKXE010000001">
    <property type="protein sequence ID" value="MBB6627144.1"/>
    <property type="molecule type" value="Genomic_DNA"/>
</dbReference>
<dbReference type="RefSeq" id="WP_185252335.1">
    <property type="nucleotide sequence ID" value="NZ_JACKXE010000001.1"/>
</dbReference>
<dbReference type="AlphaFoldDB" id="A0A7X0RF49"/>
<dbReference type="Pfam" id="PF18593">
    <property type="entry name" value="CdiI_2"/>
    <property type="match status" value="1"/>
</dbReference>
<evidence type="ECO:0000313" key="2">
    <source>
        <dbReference type="EMBL" id="MBB6627144.1"/>
    </source>
</evidence>
<accession>A0A7X0RF49</accession>
<protein>
    <recommendedName>
        <fullName evidence="1">CdiI immunity protein domain-containing protein</fullName>
    </recommendedName>
</protein>
<organism evidence="2 3">
    <name type="scientific">Nocardioides luti</name>
    <dbReference type="NCBI Taxonomy" id="2761101"/>
    <lineage>
        <taxon>Bacteria</taxon>
        <taxon>Bacillati</taxon>
        <taxon>Actinomycetota</taxon>
        <taxon>Actinomycetes</taxon>
        <taxon>Propionibacteriales</taxon>
        <taxon>Nocardioidaceae</taxon>
        <taxon>Nocardioides</taxon>
    </lineage>
</organism>
<dbReference type="InterPro" id="IPR041129">
    <property type="entry name" value="CdiI_2"/>
</dbReference>
<reference evidence="2 3" key="1">
    <citation type="submission" date="2020-08" db="EMBL/GenBank/DDBJ databases">
        <authorList>
            <person name="Seo M.-J."/>
        </authorList>
    </citation>
    <scope>NUCLEOTIDE SEQUENCE [LARGE SCALE GENOMIC DNA]</scope>
    <source>
        <strain evidence="2 3">KIGAM211</strain>
    </source>
</reference>
<feature type="domain" description="CdiI immunity protein" evidence="1">
    <location>
        <begin position="6"/>
        <end position="92"/>
    </location>
</feature>
<evidence type="ECO:0000259" key="1">
    <source>
        <dbReference type="Pfam" id="PF18593"/>
    </source>
</evidence>